<evidence type="ECO:0000259" key="1">
    <source>
        <dbReference type="Pfam" id="PF03101"/>
    </source>
</evidence>
<reference evidence="2" key="1">
    <citation type="submission" date="2020-05" db="EMBL/GenBank/DDBJ databases">
        <title>WGS assembly of Panicum virgatum.</title>
        <authorList>
            <person name="Lovell J.T."/>
            <person name="Jenkins J."/>
            <person name="Shu S."/>
            <person name="Juenger T.E."/>
            <person name="Schmutz J."/>
        </authorList>
    </citation>
    <scope>NUCLEOTIDE SEQUENCE</scope>
    <source>
        <strain evidence="2">AP13</strain>
    </source>
</reference>
<comment type="caution">
    <text evidence="2">The sequence shown here is derived from an EMBL/GenBank/DDBJ whole genome shotgun (WGS) entry which is preliminary data.</text>
</comment>
<proteinExistence type="predicted"/>
<gene>
    <name evidence="2" type="ORF">PVAP13_2NG475520</name>
</gene>
<organism evidence="2 3">
    <name type="scientific">Panicum virgatum</name>
    <name type="common">Blackwell switchgrass</name>
    <dbReference type="NCBI Taxonomy" id="38727"/>
    <lineage>
        <taxon>Eukaryota</taxon>
        <taxon>Viridiplantae</taxon>
        <taxon>Streptophyta</taxon>
        <taxon>Embryophyta</taxon>
        <taxon>Tracheophyta</taxon>
        <taxon>Spermatophyta</taxon>
        <taxon>Magnoliopsida</taxon>
        <taxon>Liliopsida</taxon>
        <taxon>Poales</taxon>
        <taxon>Poaceae</taxon>
        <taxon>PACMAD clade</taxon>
        <taxon>Panicoideae</taxon>
        <taxon>Panicodae</taxon>
        <taxon>Paniceae</taxon>
        <taxon>Panicinae</taxon>
        <taxon>Panicum</taxon>
        <taxon>Panicum sect. Hiantes</taxon>
    </lineage>
</organism>
<feature type="domain" description="FAR1" evidence="1">
    <location>
        <begin position="12"/>
        <end position="97"/>
    </location>
</feature>
<keyword evidence="3" id="KW-1185">Reference proteome</keyword>
<evidence type="ECO:0000313" key="3">
    <source>
        <dbReference type="Proteomes" id="UP000823388"/>
    </source>
</evidence>
<name>A0A8T0W0V1_PANVG</name>
<sequence>MSFKSENDAYQIYNAYARRISFSIRKSTTRLKPDGTVYQKHMVCSNQGQRAKHSKHQTSKENATKRTCCDARIQFSVSREEIWTVQKIVFDHNHYLASPNKVNKLRSQRRIKEADKQLISQIREAGIQPAKVYEFFKQWYGGVENVPFTLMDCNNMIGRERRKYLPSNDAQTLLEYLKNKQLEDPTFFMPYN</sequence>
<evidence type="ECO:0000313" key="2">
    <source>
        <dbReference type="EMBL" id="KAG2638233.1"/>
    </source>
</evidence>
<dbReference type="AlphaFoldDB" id="A0A8T0W0V1"/>
<dbReference type="PANTHER" id="PTHR47718">
    <property type="entry name" value="OS01G0519700 PROTEIN"/>
    <property type="match status" value="1"/>
</dbReference>
<dbReference type="Proteomes" id="UP000823388">
    <property type="component" value="Chromosome 2N"/>
</dbReference>
<dbReference type="InterPro" id="IPR004330">
    <property type="entry name" value="FAR1_DNA_bnd_dom"/>
</dbReference>
<dbReference type="EMBL" id="CM029040">
    <property type="protein sequence ID" value="KAG2638233.1"/>
    <property type="molecule type" value="Genomic_DNA"/>
</dbReference>
<accession>A0A8T0W0V1</accession>
<protein>
    <recommendedName>
        <fullName evidence="1">FAR1 domain-containing protein</fullName>
    </recommendedName>
</protein>
<dbReference type="Pfam" id="PF03101">
    <property type="entry name" value="FAR1"/>
    <property type="match status" value="1"/>
</dbReference>
<dbReference type="PANTHER" id="PTHR47718:SF7">
    <property type="entry name" value="PROTEIN FAR1-RELATED SEQUENCE"/>
    <property type="match status" value="1"/>
</dbReference>